<reference evidence="3" key="2">
    <citation type="submission" date="2018-03" db="EMBL/GenBank/DDBJ databases">
        <title>The Triticum urartu genome reveals the dynamic nature of wheat genome evolution.</title>
        <authorList>
            <person name="Ling H."/>
            <person name="Ma B."/>
            <person name="Shi X."/>
            <person name="Liu H."/>
            <person name="Dong L."/>
            <person name="Sun H."/>
            <person name="Cao Y."/>
            <person name="Gao Q."/>
            <person name="Zheng S."/>
            <person name="Li Y."/>
            <person name="Yu Y."/>
            <person name="Du H."/>
            <person name="Qi M."/>
            <person name="Li Y."/>
            <person name="Yu H."/>
            <person name="Cui Y."/>
            <person name="Wang N."/>
            <person name="Chen C."/>
            <person name="Wu H."/>
            <person name="Zhao Y."/>
            <person name="Zhang J."/>
            <person name="Li Y."/>
            <person name="Zhou W."/>
            <person name="Zhang B."/>
            <person name="Hu W."/>
            <person name="Eijk M."/>
            <person name="Tang J."/>
            <person name="Witsenboer H."/>
            <person name="Zhao S."/>
            <person name="Li Z."/>
            <person name="Zhang A."/>
            <person name="Wang D."/>
            <person name="Liang C."/>
        </authorList>
    </citation>
    <scope>NUCLEOTIDE SEQUENCE [LARGE SCALE GENOMIC DNA]</scope>
    <source>
        <strain evidence="3">cv. G1812</strain>
    </source>
</reference>
<dbReference type="InterPro" id="IPR005174">
    <property type="entry name" value="KIB1-4_b-propeller"/>
</dbReference>
<keyword evidence="4" id="KW-1185">Reference proteome</keyword>
<dbReference type="AlphaFoldDB" id="A0A8R7UJW7"/>
<dbReference type="Gramene" id="TuG1812G0500003251.01.T01">
    <property type="protein sequence ID" value="TuG1812G0500003251.01.T01.cds323769"/>
    <property type="gene ID" value="TuG1812G0500003251.01"/>
</dbReference>
<feature type="transmembrane region" description="Helical" evidence="1">
    <location>
        <begin position="6"/>
        <end position="26"/>
    </location>
</feature>
<feature type="domain" description="KIB1-4 beta-propeller" evidence="2">
    <location>
        <begin position="11"/>
        <end position="187"/>
    </location>
</feature>
<protein>
    <recommendedName>
        <fullName evidence="2">KIB1-4 beta-propeller domain-containing protein</fullName>
    </recommendedName>
</protein>
<reference evidence="4" key="1">
    <citation type="journal article" date="2013" name="Nature">
        <title>Draft genome of the wheat A-genome progenitor Triticum urartu.</title>
        <authorList>
            <person name="Ling H.Q."/>
            <person name="Zhao S."/>
            <person name="Liu D."/>
            <person name="Wang J."/>
            <person name="Sun H."/>
            <person name="Zhang C."/>
            <person name="Fan H."/>
            <person name="Li D."/>
            <person name="Dong L."/>
            <person name="Tao Y."/>
            <person name="Gao C."/>
            <person name="Wu H."/>
            <person name="Li Y."/>
            <person name="Cui Y."/>
            <person name="Guo X."/>
            <person name="Zheng S."/>
            <person name="Wang B."/>
            <person name="Yu K."/>
            <person name="Liang Q."/>
            <person name="Yang W."/>
            <person name="Lou X."/>
            <person name="Chen J."/>
            <person name="Feng M."/>
            <person name="Jian J."/>
            <person name="Zhang X."/>
            <person name="Luo G."/>
            <person name="Jiang Y."/>
            <person name="Liu J."/>
            <person name="Wang Z."/>
            <person name="Sha Y."/>
            <person name="Zhang B."/>
            <person name="Wu H."/>
            <person name="Tang D."/>
            <person name="Shen Q."/>
            <person name="Xue P."/>
            <person name="Zou S."/>
            <person name="Wang X."/>
            <person name="Liu X."/>
            <person name="Wang F."/>
            <person name="Yang Y."/>
            <person name="An X."/>
            <person name="Dong Z."/>
            <person name="Zhang K."/>
            <person name="Zhang X."/>
            <person name="Luo M.C."/>
            <person name="Dvorak J."/>
            <person name="Tong Y."/>
            <person name="Wang J."/>
            <person name="Yang H."/>
            <person name="Li Z."/>
            <person name="Wang D."/>
            <person name="Zhang A."/>
            <person name="Wang J."/>
        </authorList>
    </citation>
    <scope>NUCLEOTIDE SEQUENCE</scope>
    <source>
        <strain evidence="4">cv. G1812</strain>
    </source>
</reference>
<dbReference type="EnsemblPlants" id="TuG1812G0500003251.01.T01">
    <property type="protein sequence ID" value="TuG1812G0500003251.01.T01.cds323769"/>
    <property type="gene ID" value="TuG1812G0500003251.01"/>
</dbReference>
<evidence type="ECO:0000259" key="2">
    <source>
        <dbReference type="Pfam" id="PF03478"/>
    </source>
</evidence>
<dbReference type="Proteomes" id="UP000015106">
    <property type="component" value="Chromosome 5"/>
</dbReference>
<accession>A0A8R7UJW7</accession>
<organism evidence="3 4">
    <name type="scientific">Triticum urartu</name>
    <name type="common">Red wild einkorn</name>
    <name type="synonym">Crithodium urartu</name>
    <dbReference type="NCBI Taxonomy" id="4572"/>
    <lineage>
        <taxon>Eukaryota</taxon>
        <taxon>Viridiplantae</taxon>
        <taxon>Streptophyta</taxon>
        <taxon>Embryophyta</taxon>
        <taxon>Tracheophyta</taxon>
        <taxon>Spermatophyta</taxon>
        <taxon>Magnoliopsida</taxon>
        <taxon>Liliopsida</taxon>
        <taxon>Poales</taxon>
        <taxon>Poaceae</taxon>
        <taxon>BOP clade</taxon>
        <taxon>Pooideae</taxon>
        <taxon>Triticodae</taxon>
        <taxon>Triticeae</taxon>
        <taxon>Triticinae</taxon>
        <taxon>Triticum</taxon>
    </lineage>
</organism>
<dbReference type="PANTHER" id="PTHR33165:SF72">
    <property type="entry name" value="F-BOX DOMAIN-CONTAINING PROTEIN"/>
    <property type="match status" value="1"/>
</dbReference>
<sequence length="293" mass="33013">MDSFVWMNATVCVVSPSSIAVLIWFLNTPLVICAQPGDKGWKIIHTDIQLSNTLPFDGGLYGVTRVGRQLLQVYPVPHDPHANPVVAEVPEELGDPESCLYYLVESMGAVLVAVLHRVVRDTFGPVTSMLFRVDLRRRELVWVTSLGDRALFISRDRCLSVSSRDLPSISGNSVYFARPGEDPVEVYSLCDGSFESTVTASQSRDIRNGVLPTSVQPFTLADHLATYCRHREWTRGLMFHEYCCMCPTWSELWKRMVAQDSEVVVPRLRIMEHELKKQELPDLLSSARTLSEL</sequence>
<keyword evidence="1" id="KW-1133">Transmembrane helix</keyword>
<evidence type="ECO:0000313" key="4">
    <source>
        <dbReference type="Proteomes" id="UP000015106"/>
    </source>
</evidence>
<dbReference type="Pfam" id="PF03478">
    <property type="entry name" value="Beta-prop_KIB1-4"/>
    <property type="match status" value="1"/>
</dbReference>
<keyword evidence="1" id="KW-0812">Transmembrane</keyword>
<evidence type="ECO:0000313" key="3">
    <source>
        <dbReference type="EnsemblPlants" id="TuG1812G0500003251.01.T01.cds323769"/>
    </source>
</evidence>
<reference evidence="3" key="3">
    <citation type="submission" date="2022-06" db="UniProtKB">
        <authorList>
            <consortium name="EnsemblPlants"/>
        </authorList>
    </citation>
    <scope>IDENTIFICATION</scope>
</reference>
<keyword evidence="1" id="KW-0472">Membrane</keyword>
<dbReference type="PANTHER" id="PTHR33165">
    <property type="entry name" value="F-BOX DOMAIN CONTAINING PROTEIN-LIKE-RELATED"/>
    <property type="match status" value="1"/>
</dbReference>
<evidence type="ECO:0000256" key="1">
    <source>
        <dbReference type="SAM" id="Phobius"/>
    </source>
</evidence>
<proteinExistence type="predicted"/>
<name>A0A8R7UJW7_TRIUA</name>